<sequence length="82" mass="9311">MLGIIATAIALIRRFVVRPLTKFISDTVKDYIEPLTKAITDNTNSLNLAKVEHKQLGKRLDVVEGTVRDHGERIKNVEERLK</sequence>
<evidence type="ECO:0000313" key="1">
    <source>
        <dbReference type="EMBL" id="TGA96415.1"/>
    </source>
</evidence>
<comment type="caution">
    <text evidence="1">The sequence shown here is derived from an EMBL/GenBank/DDBJ whole genome shotgun (WGS) entry which is preliminary data.</text>
</comment>
<accession>A0A4Z0GI54</accession>
<keyword evidence="2" id="KW-1185">Reference proteome</keyword>
<proteinExistence type="predicted"/>
<dbReference type="AlphaFoldDB" id="A0A4Z0GI54"/>
<dbReference type="Proteomes" id="UP000298347">
    <property type="component" value="Unassembled WGS sequence"/>
</dbReference>
<evidence type="ECO:0008006" key="3">
    <source>
        <dbReference type="Google" id="ProtNLM"/>
    </source>
</evidence>
<organism evidence="1 2">
    <name type="scientific">Sporolactobacillus shoreae</name>
    <dbReference type="NCBI Taxonomy" id="1465501"/>
    <lineage>
        <taxon>Bacteria</taxon>
        <taxon>Bacillati</taxon>
        <taxon>Bacillota</taxon>
        <taxon>Bacilli</taxon>
        <taxon>Bacillales</taxon>
        <taxon>Sporolactobacillaceae</taxon>
        <taxon>Sporolactobacillus</taxon>
    </lineage>
</organism>
<dbReference type="RefSeq" id="WP_135349759.1">
    <property type="nucleotide sequence ID" value="NZ_SRJD01000025.1"/>
</dbReference>
<protein>
    <recommendedName>
        <fullName evidence="3">DUF2746 domain-containing protein</fullName>
    </recommendedName>
</protein>
<dbReference type="EMBL" id="SRJD01000025">
    <property type="protein sequence ID" value="TGA96415.1"/>
    <property type="molecule type" value="Genomic_DNA"/>
</dbReference>
<evidence type="ECO:0000313" key="2">
    <source>
        <dbReference type="Proteomes" id="UP000298347"/>
    </source>
</evidence>
<gene>
    <name evidence="1" type="ORF">E4665_15785</name>
</gene>
<name>A0A4Z0GI54_9BACL</name>
<reference evidence="1 2" key="1">
    <citation type="journal article" date="2015" name="Int. J. Syst. Evol. Microbiol.">
        <title>Sporolactobacillus shoreae sp. nov. and Sporolactobacillus spathodeae sp. nov., two spore-forming lactic acid bacteria isolated from tree barks in Thailand.</title>
        <authorList>
            <person name="Thamacharoensuk T."/>
            <person name="Kitahara M."/>
            <person name="Ohkuma M."/>
            <person name="Thongchul N."/>
            <person name="Tanasupawat S."/>
        </authorList>
    </citation>
    <scope>NUCLEOTIDE SEQUENCE [LARGE SCALE GENOMIC DNA]</scope>
    <source>
        <strain evidence="1 2">BK92</strain>
    </source>
</reference>